<evidence type="ECO:0000256" key="3">
    <source>
        <dbReference type="ARBA" id="ARBA00022448"/>
    </source>
</evidence>
<feature type="transmembrane region" description="Helical" evidence="9">
    <location>
        <begin position="220"/>
        <end position="236"/>
    </location>
</feature>
<dbReference type="Proteomes" id="UP000829685">
    <property type="component" value="Unassembled WGS sequence"/>
</dbReference>
<sequence>MANAHTMDEEKSVAYDSSQVAADGSVDEIPAYLRKTSNRGIFGKLRSYEEALDRKLGVEAHGIARKLPEDRDPSYAKWSNQLVMFALWASGTMNLSCFATGFLGWELGLDLRQSILIVVFSTLIGSSVTGWCATMGAPTGLRQISISRYSLGWWPSKAMAALNVVEQIGWSSVGSITGGVALSAVSDGKVGSALGVVICAVVGLVISFFGLKVVFHYEKFAWLVFIVIFVVMYGETARFGDLETPTKLEGSTYSGMLLTLFGVVYGSSSSWASVVSDYYVEYPVNTSKVKVFLLTTMGICIPTCIGMVLGCVVSSALNNNEAWSAEYEEGIGFLVQTMIYPRGFAKFILFILVLSGIGMNCIAIYSAGLSIQQFARPLAVVPRFIWTLLCFVAVILLGLAGRDQLLTYLENFLSLLGYFTTSFFVIIFIEHYWFRKGSYANYNLECWNNPKELPVGYAGGFAFASGIIGAILGMSTTWYVGVIAIKIGESGGDVGNQLAFLFAIITYIPARYLELKFVGR</sequence>
<name>A0A9Q0ARR1_9PEZI</name>
<keyword evidence="11" id="KW-1185">Reference proteome</keyword>
<feature type="transmembrane region" description="Helical" evidence="9">
    <location>
        <begin position="256"/>
        <end position="279"/>
    </location>
</feature>
<evidence type="ECO:0000256" key="9">
    <source>
        <dbReference type="SAM" id="Phobius"/>
    </source>
</evidence>
<organism evidence="10 11">
    <name type="scientific">Neoarthrinium moseri</name>
    <dbReference type="NCBI Taxonomy" id="1658444"/>
    <lineage>
        <taxon>Eukaryota</taxon>
        <taxon>Fungi</taxon>
        <taxon>Dikarya</taxon>
        <taxon>Ascomycota</taxon>
        <taxon>Pezizomycotina</taxon>
        <taxon>Sordariomycetes</taxon>
        <taxon>Xylariomycetidae</taxon>
        <taxon>Amphisphaeriales</taxon>
        <taxon>Apiosporaceae</taxon>
        <taxon>Neoarthrinium</taxon>
    </lineage>
</organism>
<dbReference type="InterPro" id="IPR026030">
    <property type="entry name" value="Pur-cyt_permease_Fcy2/21/22"/>
</dbReference>
<dbReference type="PIRSF" id="PIRSF002744">
    <property type="entry name" value="Pur-cyt_permease"/>
    <property type="match status" value="1"/>
</dbReference>
<evidence type="ECO:0000256" key="8">
    <source>
        <dbReference type="PIRNR" id="PIRNR002744"/>
    </source>
</evidence>
<dbReference type="InterPro" id="IPR001248">
    <property type="entry name" value="Pur-cyt_permease"/>
</dbReference>
<accession>A0A9Q0ARR1</accession>
<dbReference type="Gene3D" id="1.10.4160.10">
    <property type="entry name" value="Hydantoin permease"/>
    <property type="match status" value="1"/>
</dbReference>
<keyword evidence="6 9" id="KW-1133">Transmembrane helix</keyword>
<dbReference type="GO" id="GO:0005886">
    <property type="term" value="C:plasma membrane"/>
    <property type="evidence" value="ECO:0007669"/>
    <property type="project" value="TreeGrafter"/>
</dbReference>
<evidence type="ECO:0000256" key="5">
    <source>
        <dbReference type="ARBA" id="ARBA00022692"/>
    </source>
</evidence>
<dbReference type="PANTHER" id="PTHR31806:SF7">
    <property type="entry name" value="TRANSPORTER, PUTATIVE (AFU_ORTHOLOGUE AFUA_2G04690)-RELATED"/>
    <property type="match status" value="1"/>
</dbReference>
<protein>
    <recommendedName>
        <fullName evidence="12">Nucleoside transporter</fullName>
    </recommendedName>
</protein>
<proteinExistence type="inferred from homology"/>
<comment type="subcellular location">
    <subcellularLocation>
        <location evidence="1">Membrane</location>
        <topology evidence="1">Multi-pass membrane protein</topology>
    </subcellularLocation>
</comment>
<dbReference type="AlphaFoldDB" id="A0A9Q0ARR1"/>
<evidence type="ECO:0000256" key="6">
    <source>
        <dbReference type="ARBA" id="ARBA00022989"/>
    </source>
</evidence>
<feature type="transmembrane region" description="Helical" evidence="9">
    <location>
        <begin position="347"/>
        <end position="368"/>
    </location>
</feature>
<dbReference type="GO" id="GO:0022857">
    <property type="term" value="F:transmembrane transporter activity"/>
    <property type="evidence" value="ECO:0007669"/>
    <property type="project" value="InterPro"/>
</dbReference>
<feature type="transmembrane region" description="Helical" evidence="9">
    <location>
        <begin position="82"/>
        <end position="103"/>
    </location>
</feature>
<feature type="transmembrane region" description="Helical" evidence="9">
    <location>
        <begin position="115"/>
        <end position="137"/>
    </location>
</feature>
<feature type="transmembrane region" description="Helical" evidence="9">
    <location>
        <begin position="494"/>
        <end position="513"/>
    </location>
</feature>
<evidence type="ECO:0000313" key="11">
    <source>
        <dbReference type="Proteomes" id="UP000829685"/>
    </source>
</evidence>
<evidence type="ECO:0000256" key="1">
    <source>
        <dbReference type="ARBA" id="ARBA00004141"/>
    </source>
</evidence>
<keyword evidence="4" id="KW-0597">Phosphoprotein</keyword>
<comment type="caution">
    <text evidence="10">The sequence shown here is derived from an EMBL/GenBank/DDBJ whole genome shotgun (WGS) entry which is preliminary data.</text>
</comment>
<dbReference type="Pfam" id="PF02133">
    <property type="entry name" value="Transp_cyt_pur"/>
    <property type="match status" value="1"/>
</dbReference>
<evidence type="ECO:0000256" key="2">
    <source>
        <dbReference type="ARBA" id="ARBA00008974"/>
    </source>
</evidence>
<keyword evidence="3 8" id="KW-0813">Transport</keyword>
<feature type="transmembrane region" description="Helical" evidence="9">
    <location>
        <begin position="380"/>
        <end position="400"/>
    </location>
</feature>
<evidence type="ECO:0000256" key="7">
    <source>
        <dbReference type="ARBA" id="ARBA00023136"/>
    </source>
</evidence>
<feature type="transmembrane region" description="Helical" evidence="9">
    <location>
        <begin position="190"/>
        <end position="211"/>
    </location>
</feature>
<evidence type="ECO:0000256" key="4">
    <source>
        <dbReference type="ARBA" id="ARBA00022553"/>
    </source>
</evidence>
<dbReference type="GO" id="GO:0015851">
    <property type="term" value="P:nucleobase transport"/>
    <property type="evidence" value="ECO:0007669"/>
    <property type="project" value="UniProtKB-ARBA"/>
</dbReference>
<keyword evidence="5 9" id="KW-0812">Transmembrane</keyword>
<feature type="transmembrane region" description="Helical" evidence="9">
    <location>
        <begin position="412"/>
        <end position="434"/>
    </location>
</feature>
<feature type="transmembrane region" description="Helical" evidence="9">
    <location>
        <begin position="455"/>
        <end position="474"/>
    </location>
</feature>
<dbReference type="EMBL" id="JAFIMR010000006">
    <property type="protein sequence ID" value="KAI1877372.1"/>
    <property type="molecule type" value="Genomic_DNA"/>
</dbReference>
<dbReference type="FunFam" id="1.10.4160.10:FF:000002">
    <property type="entry name" value="Purine-cytosine permease fcyB"/>
    <property type="match status" value="1"/>
</dbReference>
<evidence type="ECO:0000313" key="10">
    <source>
        <dbReference type="EMBL" id="KAI1877372.1"/>
    </source>
</evidence>
<evidence type="ECO:0008006" key="12">
    <source>
        <dbReference type="Google" id="ProtNLM"/>
    </source>
</evidence>
<dbReference type="GO" id="GO:0000329">
    <property type="term" value="C:fungal-type vacuole membrane"/>
    <property type="evidence" value="ECO:0007669"/>
    <property type="project" value="TreeGrafter"/>
</dbReference>
<keyword evidence="7 8" id="KW-0472">Membrane</keyword>
<reference evidence="10" key="1">
    <citation type="submission" date="2021-03" db="EMBL/GenBank/DDBJ databases">
        <title>Revisited historic fungal species revealed as producer of novel bioactive compounds through whole genome sequencing and comparative genomics.</title>
        <authorList>
            <person name="Vignolle G.A."/>
            <person name="Hochenegger N."/>
            <person name="Mach R.L."/>
            <person name="Mach-Aigner A.R."/>
            <person name="Javad Rahimi M."/>
            <person name="Salim K.A."/>
            <person name="Chan C.M."/>
            <person name="Lim L.B.L."/>
            <person name="Cai F."/>
            <person name="Druzhinina I.S."/>
            <person name="U'Ren J.M."/>
            <person name="Derntl C."/>
        </authorList>
    </citation>
    <scope>NUCLEOTIDE SEQUENCE</scope>
    <source>
        <strain evidence="10">TUCIM 5799</strain>
    </source>
</reference>
<comment type="similarity">
    <text evidence="2 8">Belongs to the purine-cytosine permease (2.A.39) family.</text>
</comment>
<gene>
    <name evidence="10" type="ORF">JX265_003380</name>
</gene>
<feature type="transmembrane region" description="Helical" evidence="9">
    <location>
        <begin position="291"/>
        <end position="317"/>
    </location>
</feature>
<dbReference type="OrthoDB" id="5428495at2759"/>
<dbReference type="PANTHER" id="PTHR31806">
    <property type="entry name" value="PURINE-CYTOSINE PERMEASE FCY2-RELATED"/>
    <property type="match status" value="1"/>
</dbReference>